<dbReference type="PANTHER" id="PTHR18964">
    <property type="entry name" value="ROK (REPRESSOR, ORF, KINASE) FAMILY"/>
    <property type="match status" value="1"/>
</dbReference>
<dbReference type="PANTHER" id="PTHR18964:SF149">
    <property type="entry name" value="BIFUNCTIONAL UDP-N-ACETYLGLUCOSAMINE 2-EPIMERASE_N-ACETYLMANNOSAMINE KINASE"/>
    <property type="match status" value="1"/>
</dbReference>
<dbReference type="InterPro" id="IPR036388">
    <property type="entry name" value="WH-like_DNA-bd_sf"/>
</dbReference>
<dbReference type="Gene3D" id="3.30.420.40">
    <property type="match status" value="2"/>
</dbReference>
<dbReference type="CDD" id="cd23763">
    <property type="entry name" value="ASKHA_ATPase_ROK"/>
    <property type="match status" value="1"/>
</dbReference>
<evidence type="ECO:0000313" key="2">
    <source>
        <dbReference type="EMBL" id="AZI45044.1"/>
    </source>
</evidence>
<dbReference type="InterPro" id="IPR036390">
    <property type="entry name" value="WH_DNA-bd_sf"/>
</dbReference>
<dbReference type="InterPro" id="IPR043129">
    <property type="entry name" value="ATPase_NBD"/>
</dbReference>
<geneLocation type="plasmid" evidence="2 3">
    <name>unnamed2</name>
</geneLocation>
<sequence>MKPIKKGGARIGVQRSGSQREHNRQQLLWQLLEHGALSRGELAGRTGLSAVTINLITRALEDQGLITEIGKTEGAAGRPASILDLHPQLGTLVGIDCQPGEIHFLTGDIRGHQRRKTLVQASDSEKMHAQLMEALAELLRSAPHGPVKHITVSVPAPVSDTGQMGEPNSLPQLDLAPLQEVAAHSGADVVLENDANLWALAEKYDGAASDEDDFMVLVQHRSGIGLGLYLGGTVYRGTNGMAGELALARWPHQAWPTPIEQLPEALKQAALAYLVGAVAASLDLRLVIVTDDAQSSGQDIIQSLQHLAPQLCVVRSHLGPSGSVLGALTASRLRYAASFLSSSAAPASTLSSALEPSLLALSPTYLSRRLS</sequence>
<dbReference type="EMBL" id="CP034186">
    <property type="protein sequence ID" value="AZI45044.1"/>
    <property type="molecule type" value="Genomic_DNA"/>
</dbReference>
<dbReference type="Pfam" id="PF13412">
    <property type="entry name" value="HTH_24"/>
    <property type="match status" value="1"/>
</dbReference>
<reference evidence="2 3" key="1">
    <citation type="submission" date="2018-11" db="EMBL/GenBank/DDBJ databases">
        <title>Deinococcus shelandsis sp. nov., isolated from South Shetland Islands soil of Antarctica.</title>
        <authorList>
            <person name="Tian J."/>
        </authorList>
    </citation>
    <scope>NUCLEOTIDE SEQUENCE [LARGE SCALE GENOMIC DNA]</scope>
    <source>
        <strain evidence="2 3">S14-83T</strain>
        <plasmid evidence="2 3">unnamed2</plasmid>
    </source>
</reference>
<comment type="similarity">
    <text evidence="1">Belongs to the ROK (NagC/XylR) family.</text>
</comment>
<name>A0A3G8YR59_9DEIO</name>
<evidence type="ECO:0000256" key="1">
    <source>
        <dbReference type="ARBA" id="ARBA00006479"/>
    </source>
</evidence>
<protein>
    <submittedName>
        <fullName evidence="2">ROK family transcriptional regulator</fullName>
    </submittedName>
</protein>
<keyword evidence="3" id="KW-1185">Reference proteome</keyword>
<accession>A0A3G8YR59</accession>
<proteinExistence type="inferred from homology"/>
<dbReference type="RefSeq" id="WP_124875270.1">
    <property type="nucleotide sequence ID" value="NZ_CP034186.1"/>
</dbReference>
<dbReference type="SUPFAM" id="SSF53067">
    <property type="entry name" value="Actin-like ATPase domain"/>
    <property type="match status" value="1"/>
</dbReference>
<dbReference type="KEGG" id="dph:EHF33_19335"/>
<dbReference type="Proteomes" id="UP000276417">
    <property type="component" value="Plasmid unnamed2"/>
</dbReference>
<dbReference type="OrthoDB" id="59282at2"/>
<dbReference type="AlphaFoldDB" id="A0A3G8YR59"/>
<dbReference type="SUPFAM" id="SSF46785">
    <property type="entry name" value="Winged helix' DNA-binding domain"/>
    <property type="match status" value="1"/>
</dbReference>
<organism evidence="2 3">
    <name type="scientific">Deinococcus psychrotolerans</name>
    <dbReference type="NCBI Taxonomy" id="2489213"/>
    <lineage>
        <taxon>Bacteria</taxon>
        <taxon>Thermotogati</taxon>
        <taxon>Deinococcota</taxon>
        <taxon>Deinococci</taxon>
        <taxon>Deinococcales</taxon>
        <taxon>Deinococcaceae</taxon>
        <taxon>Deinococcus</taxon>
    </lineage>
</organism>
<keyword evidence="2" id="KW-0614">Plasmid</keyword>
<gene>
    <name evidence="2" type="ORF">EHF33_19335</name>
</gene>
<evidence type="ECO:0000313" key="3">
    <source>
        <dbReference type="Proteomes" id="UP000276417"/>
    </source>
</evidence>
<dbReference type="InterPro" id="IPR000600">
    <property type="entry name" value="ROK"/>
</dbReference>
<dbReference type="Gene3D" id="1.10.10.10">
    <property type="entry name" value="Winged helix-like DNA-binding domain superfamily/Winged helix DNA-binding domain"/>
    <property type="match status" value="1"/>
</dbReference>
<dbReference type="Pfam" id="PF00480">
    <property type="entry name" value="ROK"/>
    <property type="match status" value="1"/>
</dbReference>